<comment type="caution">
    <text evidence="12">The sequence shown here is derived from an EMBL/GenBank/DDBJ whole genome shotgun (WGS) entry which is preliminary data.</text>
</comment>
<evidence type="ECO:0000313" key="13">
    <source>
        <dbReference type="Proteomes" id="UP000702544"/>
    </source>
</evidence>
<dbReference type="Gene3D" id="3.30.2010.10">
    <property type="entry name" value="Metalloproteases ('zincins'), catalytic domain"/>
    <property type="match status" value="1"/>
</dbReference>
<keyword evidence="5 10" id="KW-0378">Hydrolase</keyword>
<dbReference type="Pfam" id="PF01435">
    <property type="entry name" value="Peptidase_M48"/>
    <property type="match status" value="1"/>
</dbReference>
<dbReference type="CDD" id="cd07325">
    <property type="entry name" value="M48_Ste24p_like"/>
    <property type="match status" value="1"/>
</dbReference>
<evidence type="ECO:0000256" key="10">
    <source>
        <dbReference type="RuleBase" id="RU003983"/>
    </source>
</evidence>
<keyword evidence="4" id="KW-0479">Metal-binding</keyword>
<feature type="domain" description="Peptidase M48" evidence="11">
    <location>
        <begin position="72"/>
        <end position="267"/>
    </location>
</feature>
<evidence type="ECO:0000256" key="3">
    <source>
        <dbReference type="ARBA" id="ARBA00022692"/>
    </source>
</evidence>
<dbReference type="PANTHER" id="PTHR43221:SF3">
    <property type="entry name" value="SLL1280 PROTEIN"/>
    <property type="match status" value="1"/>
</dbReference>
<keyword evidence="2 10" id="KW-0645">Protease</keyword>
<dbReference type="PANTHER" id="PTHR43221">
    <property type="entry name" value="PROTEASE HTPX"/>
    <property type="match status" value="1"/>
</dbReference>
<dbReference type="Proteomes" id="UP000702544">
    <property type="component" value="Unassembled WGS sequence"/>
</dbReference>
<accession>A0AAE4ZAZ4</accession>
<reference evidence="12 13" key="1">
    <citation type="submission" date="2020-01" db="EMBL/GenBank/DDBJ databases">
        <title>Genomes assembled from Gulf of Kutch pelagic sediment metagenomes.</title>
        <authorList>
            <person name="Chandrashekar M."/>
            <person name="Mahajan M.S."/>
            <person name="Dave K.J."/>
            <person name="Vatsa P."/>
            <person name="Nathani N.M."/>
        </authorList>
    </citation>
    <scope>NUCLEOTIDE SEQUENCE [LARGE SCALE GENOMIC DNA]</scope>
    <source>
        <strain evidence="12">KS3-K002</strain>
    </source>
</reference>
<keyword evidence="3" id="KW-0812">Transmembrane</keyword>
<comment type="similarity">
    <text evidence="10">Belongs to the peptidase M48 family.</text>
</comment>
<keyword evidence="7" id="KW-1133">Transmembrane helix</keyword>
<dbReference type="GO" id="GO:0046872">
    <property type="term" value="F:metal ion binding"/>
    <property type="evidence" value="ECO:0007669"/>
    <property type="project" value="UniProtKB-KW"/>
</dbReference>
<sequence length="328" mass="36339">MNGSESTSGSPRRVKLTDISSRAWEHPADRAALRSLNAIPGFSDVVRKIVGLFGERGLRLFFQAQAVRVTPRQYGWVHDLHLQAIDTLDLGWEPELYISQTPVVNAGALGVDEPFVLINGGAVDLLNREELETVLAHEIGHIASDHVLYRTVFTLLLMLAQRQLPIAGIAIGAVILAMAEWNRKSELSCDRAALLGTQNPDAVMSAFMKLAGGTEHHSEALDLNEFIGQSDEYAEDVTLGDAVFKVMNLLGSTHPFHVLRVGELRRWIREGHYDRIVRGEYQRRSEDARAYSEDAREAATYYGNAVRKGIAKLSRFLDEAIKGGPVEL</sequence>
<comment type="cofactor">
    <cofactor evidence="10">
        <name>Zn(2+)</name>
        <dbReference type="ChEBI" id="CHEBI:29105"/>
    </cofactor>
    <text evidence="10">Binds 1 zinc ion per subunit.</text>
</comment>
<evidence type="ECO:0000256" key="7">
    <source>
        <dbReference type="ARBA" id="ARBA00022989"/>
    </source>
</evidence>
<dbReference type="InterPro" id="IPR050083">
    <property type="entry name" value="HtpX_protease"/>
</dbReference>
<proteinExistence type="inferred from homology"/>
<dbReference type="EMBL" id="JAACAK010000026">
    <property type="protein sequence ID" value="NIR74110.1"/>
    <property type="molecule type" value="Genomic_DNA"/>
</dbReference>
<evidence type="ECO:0000256" key="9">
    <source>
        <dbReference type="ARBA" id="ARBA00023136"/>
    </source>
</evidence>
<keyword evidence="8 10" id="KW-0482">Metalloprotease</keyword>
<organism evidence="12 13">
    <name type="scientific">Candidatus Kutchimonas denitrificans</name>
    <dbReference type="NCBI Taxonomy" id="3056748"/>
    <lineage>
        <taxon>Bacteria</taxon>
        <taxon>Pseudomonadati</taxon>
        <taxon>Gemmatimonadota</taxon>
        <taxon>Gemmatimonadia</taxon>
        <taxon>Candidatus Palauibacterales</taxon>
        <taxon>Candidatus Palauibacteraceae</taxon>
        <taxon>Candidatus Kutchimonas</taxon>
    </lineage>
</organism>
<keyword evidence="6 10" id="KW-0862">Zinc</keyword>
<dbReference type="AlphaFoldDB" id="A0AAE4ZAZ4"/>
<name>A0AAE4ZAZ4_9BACT</name>
<dbReference type="InterPro" id="IPR001915">
    <property type="entry name" value="Peptidase_M48"/>
</dbReference>
<keyword evidence="9" id="KW-0472">Membrane</keyword>
<gene>
    <name evidence="12" type="ORF">GWO12_03220</name>
</gene>
<evidence type="ECO:0000256" key="1">
    <source>
        <dbReference type="ARBA" id="ARBA00022475"/>
    </source>
</evidence>
<evidence type="ECO:0000256" key="4">
    <source>
        <dbReference type="ARBA" id="ARBA00022723"/>
    </source>
</evidence>
<protein>
    <submittedName>
        <fullName evidence="12">M48 family metallopeptidase</fullName>
    </submittedName>
</protein>
<keyword evidence="1" id="KW-1003">Cell membrane</keyword>
<evidence type="ECO:0000259" key="11">
    <source>
        <dbReference type="Pfam" id="PF01435"/>
    </source>
</evidence>
<evidence type="ECO:0000256" key="8">
    <source>
        <dbReference type="ARBA" id="ARBA00023049"/>
    </source>
</evidence>
<evidence type="ECO:0000256" key="5">
    <source>
        <dbReference type="ARBA" id="ARBA00022801"/>
    </source>
</evidence>
<evidence type="ECO:0000313" key="12">
    <source>
        <dbReference type="EMBL" id="NIR74110.1"/>
    </source>
</evidence>
<evidence type="ECO:0000256" key="6">
    <source>
        <dbReference type="ARBA" id="ARBA00022833"/>
    </source>
</evidence>
<dbReference type="GO" id="GO:0004222">
    <property type="term" value="F:metalloendopeptidase activity"/>
    <property type="evidence" value="ECO:0007669"/>
    <property type="project" value="InterPro"/>
</dbReference>
<dbReference type="GO" id="GO:0006508">
    <property type="term" value="P:proteolysis"/>
    <property type="evidence" value="ECO:0007669"/>
    <property type="project" value="UniProtKB-KW"/>
</dbReference>
<evidence type="ECO:0000256" key="2">
    <source>
        <dbReference type="ARBA" id="ARBA00022670"/>
    </source>
</evidence>